<dbReference type="Gene3D" id="3.90.25.10">
    <property type="entry name" value="UDP-galactose 4-epimerase, domain 1"/>
    <property type="match status" value="1"/>
</dbReference>
<dbReference type="Proteomes" id="UP000060487">
    <property type="component" value="Unassembled WGS sequence"/>
</dbReference>
<sequence>MKILVTGGAGFIGSNVVDGFISAGHDVVIVDNLFTGKLENINTKAKLYVMDVRSDELHKVFEIERPDVVDHHAAQMSVPASVNDPHFDAQVNVLGAVNILQCAVKYGTKKILFASTGGAIYGEADVIPTPETYLGNPLSPYAITKRTTELYLHFYASHYGLKYTVLRYANVYGPRQVPHAEAGVVSIFMEKIISGGIPTVYHYDESPEGMTRDYCCVKDIVRANIMALTAGDFEIINISSGIETSTMHLYRTVLESLRERGTAKDPKFDTPHKGPARAGDIRRSCLDNSKAAKSLNWQPEYDLKKGIAVTVDRFNFGLHKIT</sequence>
<protein>
    <submittedName>
        <fullName evidence="4">UDP-glucose 4-epimerase</fullName>
        <ecNumber evidence="4">5.1.3.2</ecNumber>
    </submittedName>
</protein>
<dbReference type="Pfam" id="PF01370">
    <property type="entry name" value="Epimerase"/>
    <property type="match status" value="1"/>
</dbReference>
<keyword evidence="4" id="KW-0413">Isomerase</keyword>
<dbReference type="InterPro" id="IPR001509">
    <property type="entry name" value="Epimerase_deHydtase"/>
</dbReference>
<gene>
    <name evidence="4" type="ORF">ASN18_2934</name>
</gene>
<evidence type="ECO:0000256" key="1">
    <source>
        <dbReference type="ARBA" id="ARBA00007637"/>
    </source>
</evidence>
<dbReference type="SUPFAM" id="SSF51735">
    <property type="entry name" value="NAD(P)-binding Rossmann-fold domains"/>
    <property type="match status" value="1"/>
</dbReference>
<keyword evidence="5" id="KW-1185">Reference proteome</keyword>
<dbReference type="EMBL" id="LNQR01000118">
    <property type="protein sequence ID" value="KWT78207.1"/>
    <property type="molecule type" value="Genomic_DNA"/>
</dbReference>
<feature type="region of interest" description="Disordered" evidence="2">
    <location>
        <begin position="261"/>
        <end position="280"/>
    </location>
</feature>
<organism evidence="4 5">
    <name type="scientific">Candidatus Magnetominusculus xianensis</name>
    <dbReference type="NCBI Taxonomy" id="1748249"/>
    <lineage>
        <taxon>Bacteria</taxon>
        <taxon>Pseudomonadati</taxon>
        <taxon>Nitrospirota</taxon>
        <taxon>Nitrospiria</taxon>
        <taxon>Nitrospirales</taxon>
        <taxon>Nitrospiraceae</taxon>
        <taxon>Candidatus Magnetominusculus</taxon>
    </lineage>
</organism>
<dbReference type="GO" id="GO:0003978">
    <property type="term" value="F:UDP-glucose 4-epimerase activity"/>
    <property type="evidence" value="ECO:0007669"/>
    <property type="project" value="UniProtKB-EC"/>
</dbReference>
<feature type="domain" description="NAD-dependent epimerase/dehydratase" evidence="3">
    <location>
        <begin position="3"/>
        <end position="238"/>
    </location>
</feature>
<feature type="compositionally biased region" description="Basic and acidic residues" evidence="2">
    <location>
        <begin position="261"/>
        <end position="272"/>
    </location>
</feature>
<reference evidence="4 5" key="1">
    <citation type="submission" date="2015-11" db="EMBL/GenBank/DDBJ databases">
        <authorList>
            <person name="Lin W."/>
        </authorList>
    </citation>
    <scope>NUCLEOTIDE SEQUENCE [LARGE SCALE GENOMIC DNA]</scope>
    <source>
        <strain evidence="4 5">HCH-1</strain>
    </source>
</reference>
<evidence type="ECO:0000313" key="5">
    <source>
        <dbReference type="Proteomes" id="UP000060487"/>
    </source>
</evidence>
<dbReference type="EC" id="5.1.3.2" evidence="4"/>
<dbReference type="PANTHER" id="PTHR43000">
    <property type="entry name" value="DTDP-D-GLUCOSE 4,6-DEHYDRATASE-RELATED"/>
    <property type="match status" value="1"/>
</dbReference>
<evidence type="ECO:0000256" key="2">
    <source>
        <dbReference type="SAM" id="MobiDB-lite"/>
    </source>
</evidence>
<dbReference type="RefSeq" id="WP_085053550.1">
    <property type="nucleotide sequence ID" value="NZ_LNQR01000118.1"/>
</dbReference>
<evidence type="ECO:0000259" key="3">
    <source>
        <dbReference type="Pfam" id="PF01370"/>
    </source>
</evidence>
<dbReference type="Gene3D" id="3.40.50.720">
    <property type="entry name" value="NAD(P)-binding Rossmann-like Domain"/>
    <property type="match status" value="1"/>
</dbReference>
<comment type="caution">
    <text evidence="4">The sequence shown here is derived from an EMBL/GenBank/DDBJ whole genome shotgun (WGS) entry which is preliminary data.</text>
</comment>
<comment type="similarity">
    <text evidence="1">Belongs to the NAD(P)-dependent epimerase/dehydratase family.</text>
</comment>
<dbReference type="InterPro" id="IPR036291">
    <property type="entry name" value="NAD(P)-bd_dom_sf"/>
</dbReference>
<name>A0ABR5SBP8_9BACT</name>
<accession>A0ABR5SBP8</accession>
<proteinExistence type="inferred from homology"/>
<evidence type="ECO:0000313" key="4">
    <source>
        <dbReference type="EMBL" id="KWT78207.1"/>
    </source>
</evidence>